<comment type="caution">
    <text evidence="2">The sequence shown here is derived from an EMBL/GenBank/DDBJ whole genome shotgun (WGS) entry which is preliminary data.</text>
</comment>
<name>A0ABW9ZWL5_9BACT</name>
<keyword evidence="1" id="KW-0472">Membrane</keyword>
<protein>
    <recommendedName>
        <fullName evidence="4">Beta-carotene 15,15'-monooxygenase</fullName>
    </recommendedName>
</protein>
<gene>
    <name evidence="2" type="ORF">GWC95_16555</name>
</gene>
<feature type="transmembrane region" description="Helical" evidence="1">
    <location>
        <begin position="49"/>
        <end position="72"/>
    </location>
</feature>
<feature type="transmembrane region" description="Helical" evidence="1">
    <location>
        <begin position="178"/>
        <end position="197"/>
    </location>
</feature>
<reference evidence="2 3" key="1">
    <citation type="submission" date="2020-01" db="EMBL/GenBank/DDBJ databases">
        <title>Genome analysis.</title>
        <authorList>
            <person name="Wu S."/>
            <person name="Wang G."/>
        </authorList>
    </citation>
    <scope>NUCLEOTIDE SEQUENCE [LARGE SCALE GENOMIC DNA]</scope>
    <source>
        <strain evidence="2 3">SYL130</strain>
    </source>
</reference>
<proteinExistence type="predicted"/>
<evidence type="ECO:0000313" key="2">
    <source>
        <dbReference type="EMBL" id="NCI51542.1"/>
    </source>
</evidence>
<dbReference type="EMBL" id="JAACJS010000015">
    <property type="protein sequence ID" value="NCI51542.1"/>
    <property type="molecule type" value="Genomic_DNA"/>
</dbReference>
<organism evidence="2 3">
    <name type="scientific">Sediminibacterium roseum</name>
    <dbReference type="NCBI Taxonomy" id="1978412"/>
    <lineage>
        <taxon>Bacteria</taxon>
        <taxon>Pseudomonadati</taxon>
        <taxon>Bacteroidota</taxon>
        <taxon>Chitinophagia</taxon>
        <taxon>Chitinophagales</taxon>
        <taxon>Chitinophagaceae</taxon>
        <taxon>Sediminibacterium</taxon>
    </lineage>
</organism>
<keyword evidence="1" id="KW-1133">Transmembrane helix</keyword>
<evidence type="ECO:0008006" key="4">
    <source>
        <dbReference type="Google" id="ProtNLM"/>
    </source>
</evidence>
<keyword evidence="1" id="KW-0812">Transmembrane</keyword>
<keyword evidence="3" id="KW-1185">Reference proteome</keyword>
<sequence length="328" mass="37347">MVFLFRDKSIINIFFLVVLGIGVHLHFFVDAPPVISDFNDGLFSLALKKYLVGLSPTILFILYIAVILVQAIRLNFVLSDLRMFQATNFTAAAAYVLLTGMLTQWCSISPALMANFLLIWLFTKLSRLYNHPSPKTLLFNTGLIVGLAVVCYHPTAILILVVLFALAVVRPFNFAEWVVLLMGILMPYYFLASFLFLRDHLDTFQLYLPYLRLNLPAATWDIPLIVSLSVMVAMLLAGLYCWQVSNKRMVIQIRKNWGVMMVMLLILLPIPFIFLHAGIESGFLSLVPLGAFAGYAFSYPRRMVLPNILFWLGLLVVIYNNWWLITHK</sequence>
<feature type="transmembrane region" description="Helical" evidence="1">
    <location>
        <begin position="304"/>
        <end position="325"/>
    </location>
</feature>
<dbReference type="RefSeq" id="WP_161819822.1">
    <property type="nucleotide sequence ID" value="NZ_JAACJS010000015.1"/>
</dbReference>
<feature type="transmembrane region" description="Helical" evidence="1">
    <location>
        <begin position="142"/>
        <end position="166"/>
    </location>
</feature>
<evidence type="ECO:0000313" key="3">
    <source>
        <dbReference type="Proteomes" id="UP000753802"/>
    </source>
</evidence>
<feature type="transmembrane region" description="Helical" evidence="1">
    <location>
        <begin position="9"/>
        <end position="29"/>
    </location>
</feature>
<dbReference type="Proteomes" id="UP000753802">
    <property type="component" value="Unassembled WGS sequence"/>
</dbReference>
<feature type="transmembrane region" description="Helical" evidence="1">
    <location>
        <begin position="217"/>
        <end position="245"/>
    </location>
</feature>
<accession>A0ABW9ZWL5</accession>
<evidence type="ECO:0000256" key="1">
    <source>
        <dbReference type="SAM" id="Phobius"/>
    </source>
</evidence>
<feature type="transmembrane region" description="Helical" evidence="1">
    <location>
        <begin position="93"/>
        <end position="122"/>
    </location>
</feature>
<feature type="transmembrane region" description="Helical" evidence="1">
    <location>
        <begin position="257"/>
        <end position="275"/>
    </location>
</feature>